<accession>A0A4R7EPI0</accession>
<dbReference type="EMBL" id="SOAG01000028">
    <property type="protein sequence ID" value="TDS53339.1"/>
    <property type="molecule type" value="Genomic_DNA"/>
</dbReference>
<reference evidence="1 2" key="1">
    <citation type="submission" date="2019-03" db="EMBL/GenBank/DDBJ databases">
        <title>Genomic Encyclopedia of Archaeal and Bacterial Type Strains, Phase II (KMG-II): from individual species to whole genera.</title>
        <authorList>
            <person name="Goeker M."/>
        </authorList>
    </citation>
    <scope>NUCLEOTIDE SEQUENCE [LARGE SCALE GENOMIC DNA]</scope>
    <source>
        <strain evidence="1 2">DSM 28213</strain>
    </source>
</reference>
<gene>
    <name evidence="1" type="ORF">C8P70_12834</name>
</gene>
<keyword evidence="2" id="KW-1185">Reference proteome</keyword>
<comment type="caution">
    <text evidence="1">The sequence shown here is derived from an EMBL/GenBank/DDBJ whole genome shotgun (WGS) entry which is preliminary data.</text>
</comment>
<proteinExistence type="predicted"/>
<evidence type="ECO:0000313" key="1">
    <source>
        <dbReference type="EMBL" id="TDS53339.1"/>
    </source>
</evidence>
<organism evidence="1 2">
    <name type="scientific">Myroides indicus</name>
    <dbReference type="NCBI Taxonomy" id="1323422"/>
    <lineage>
        <taxon>Bacteria</taxon>
        <taxon>Pseudomonadati</taxon>
        <taxon>Bacteroidota</taxon>
        <taxon>Flavobacteriia</taxon>
        <taxon>Flavobacteriales</taxon>
        <taxon>Flavobacteriaceae</taxon>
        <taxon>Myroides</taxon>
    </lineage>
</organism>
<dbReference type="Proteomes" id="UP000295215">
    <property type="component" value="Unassembled WGS sequence"/>
</dbReference>
<sequence>MKVEKTIIMAIFFLLPTYIIFSQCKYYDKLIVGGNFNSSEYIDHCPTFKFSVDAGKSDVGYYYLDRPMDLAPSNIDEIKSNLEALLSEKIGKDFVDKLSFKSVAISYYDSISKFHARYPVVDMSKCKTKYFFFYNFEPIKDVKYCVGIALDDYQQIISELLFPKEEEKRILDSELTVCKVIEIAKEAGPSIEPIESVSFEFDPNKKEFFWVVRQQIVNPQKGVNEYNQILIEARDASQVVAYRRTVYIK</sequence>
<name>A0A4R7EPI0_9FLAO</name>
<evidence type="ECO:0000313" key="2">
    <source>
        <dbReference type="Proteomes" id="UP000295215"/>
    </source>
</evidence>
<dbReference type="AlphaFoldDB" id="A0A4R7EPI0"/>
<protein>
    <submittedName>
        <fullName evidence="1">Uncharacterized protein</fullName>
    </submittedName>
</protein>